<dbReference type="PRINTS" id="PR00237">
    <property type="entry name" value="GPCRRHODOPSN"/>
</dbReference>
<dbReference type="CDD" id="cd15001">
    <property type="entry name" value="7tmA_GPRnna14-like"/>
    <property type="match status" value="1"/>
</dbReference>
<feature type="transmembrane region" description="Helical" evidence="8">
    <location>
        <begin position="239"/>
        <end position="262"/>
    </location>
</feature>
<dbReference type="OrthoDB" id="2132067at2759"/>
<dbReference type="SUPFAM" id="SSF81321">
    <property type="entry name" value="Family A G protein-coupled receptor-like"/>
    <property type="match status" value="1"/>
</dbReference>
<sequence>MACLVVADADYDQLEITNSSECNCSDPAYWYNELCDCDYPEATSIALVHDALPLGIWYGLVLILGAIGNSLVITVVIRYRKMRSFTNILLSSMSTADLLILLFCLPVQVDLKFSIIFKFIHFSSLPLQYCKYLSHSWIMGAFLCVAFHYVELMTMICSLMTMTTISIQRYAAVAFPMKSMSFRSKKRALKTVLVTWLFSALLAVPILFGQELEVYKTPKNVTVSWCWRRFSDHYWEKIFVLYQFVILYLGPFATTAISYLLLIQRLYFGETNSLLQENVSARSAGNANGSTAEHQQTCQAKSSQKRFCPRREQSKKVTKMLVIILLLFFVCWTPTLVDEFLVAFDYLCHTSPTTTLKYMRMIFAIMKFSNSCINPIVYAFMSNSFRTTFIIVCGPLCLKRKYSLAADSRTHNRRDSPISERSLRLHSDIRPIELLDVVSRKQRSMKVKNAKN</sequence>
<dbReference type="InterPro" id="IPR017452">
    <property type="entry name" value="GPCR_Rhodpsn_7TM"/>
</dbReference>
<feature type="transmembrane region" description="Helical" evidence="8">
    <location>
        <begin position="137"/>
        <end position="167"/>
    </location>
</feature>
<keyword evidence="5 8" id="KW-0472">Membrane</keyword>
<dbReference type="Pfam" id="PF00001">
    <property type="entry name" value="7tm_1"/>
    <property type="match status" value="1"/>
</dbReference>
<evidence type="ECO:0000256" key="7">
    <source>
        <dbReference type="ARBA" id="ARBA00023224"/>
    </source>
</evidence>
<keyword evidence="6 10" id="KW-0675">Receptor</keyword>
<evidence type="ECO:0000256" key="6">
    <source>
        <dbReference type="ARBA" id="ARBA00023170"/>
    </source>
</evidence>
<keyword evidence="7" id="KW-0807">Transducer</keyword>
<evidence type="ECO:0000259" key="9">
    <source>
        <dbReference type="PROSITE" id="PS50262"/>
    </source>
</evidence>
<evidence type="ECO:0000256" key="2">
    <source>
        <dbReference type="ARBA" id="ARBA00022692"/>
    </source>
</evidence>
<organism evidence="10 11">
    <name type="scientific">Trichinella murrelli</name>
    <dbReference type="NCBI Taxonomy" id="144512"/>
    <lineage>
        <taxon>Eukaryota</taxon>
        <taxon>Metazoa</taxon>
        <taxon>Ecdysozoa</taxon>
        <taxon>Nematoda</taxon>
        <taxon>Enoplea</taxon>
        <taxon>Dorylaimia</taxon>
        <taxon>Trichinellida</taxon>
        <taxon>Trichinellidae</taxon>
        <taxon>Trichinella</taxon>
    </lineage>
</organism>
<comment type="caution">
    <text evidence="10">The sequence shown here is derived from an EMBL/GenBank/DDBJ whole genome shotgun (WGS) entry which is preliminary data.</text>
</comment>
<evidence type="ECO:0000256" key="5">
    <source>
        <dbReference type="ARBA" id="ARBA00023136"/>
    </source>
</evidence>
<dbReference type="EMBL" id="JYDJ01000002">
    <property type="protein sequence ID" value="KRX50901.1"/>
    <property type="molecule type" value="Genomic_DNA"/>
</dbReference>
<evidence type="ECO:0000256" key="1">
    <source>
        <dbReference type="ARBA" id="ARBA00004141"/>
    </source>
</evidence>
<gene>
    <name evidence="10" type="primary">gpr54</name>
    <name evidence="10" type="ORF">T05_6400</name>
</gene>
<keyword evidence="3 8" id="KW-1133">Transmembrane helix</keyword>
<dbReference type="Proteomes" id="UP000055048">
    <property type="component" value="Unassembled WGS sequence"/>
</dbReference>
<evidence type="ECO:0000313" key="11">
    <source>
        <dbReference type="Proteomes" id="UP000055048"/>
    </source>
</evidence>
<evidence type="ECO:0000256" key="4">
    <source>
        <dbReference type="ARBA" id="ARBA00023040"/>
    </source>
</evidence>
<dbReference type="Gene3D" id="1.20.1070.10">
    <property type="entry name" value="Rhodopsin 7-helix transmembrane proteins"/>
    <property type="match status" value="1"/>
</dbReference>
<feature type="domain" description="G-protein coupled receptors family 1 profile" evidence="9">
    <location>
        <begin position="68"/>
        <end position="378"/>
    </location>
</feature>
<dbReference type="InterPro" id="IPR000276">
    <property type="entry name" value="GPCR_Rhodpsn"/>
</dbReference>
<keyword evidence="2 8" id="KW-0812">Transmembrane</keyword>
<evidence type="ECO:0000256" key="8">
    <source>
        <dbReference type="SAM" id="Phobius"/>
    </source>
</evidence>
<dbReference type="GO" id="GO:0005886">
    <property type="term" value="C:plasma membrane"/>
    <property type="evidence" value="ECO:0007669"/>
    <property type="project" value="TreeGrafter"/>
</dbReference>
<keyword evidence="11" id="KW-1185">Reference proteome</keyword>
<protein>
    <submittedName>
        <fullName evidence="10">G-protein coupled receptor 54</fullName>
    </submittedName>
</protein>
<accession>A0A0V0UID7</accession>
<keyword evidence="4" id="KW-0297">G-protein coupled receptor</keyword>
<evidence type="ECO:0000313" key="10">
    <source>
        <dbReference type="EMBL" id="KRX50901.1"/>
    </source>
</evidence>
<reference evidence="10 11" key="1">
    <citation type="submission" date="2015-01" db="EMBL/GenBank/DDBJ databases">
        <title>Evolution of Trichinella species and genotypes.</title>
        <authorList>
            <person name="Korhonen P.K."/>
            <person name="Edoardo P."/>
            <person name="Giuseppe L.R."/>
            <person name="Gasser R.B."/>
        </authorList>
    </citation>
    <scope>NUCLEOTIDE SEQUENCE [LARGE SCALE GENOMIC DNA]</scope>
    <source>
        <strain evidence="10">ISS417</strain>
    </source>
</reference>
<dbReference type="STRING" id="144512.A0A0V0UID7"/>
<dbReference type="PANTHER" id="PTHR45695">
    <property type="entry name" value="LEUCOKININ RECEPTOR-RELATED"/>
    <property type="match status" value="1"/>
</dbReference>
<dbReference type="PANTHER" id="PTHR45695:SF9">
    <property type="entry name" value="LEUCOKININ RECEPTOR"/>
    <property type="match status" value="1"/>
</dbReference>
<name>A0A0V0UID7_9BILA</name>
<dbReference type="GO" id="GO:0004930">
    <property type="term" value="F:G protein-coupled receptor activity"/>
    <property type="evidence" value="ECO:0007669"/>
    <property type="project" value="UniProtKB-KW"/>
</dbReference>
<feature type="transmembrane region" description="Helical" evidence="8">
    <location>
        <begin position="320"/>
        <end position="337"/>
    </location>
</feature>
<evidence type="ECO:0000256" key="3">
    <source>
        <dbReference type="ARBA" id="ARBA00022989"/>
    </source>
</evidence>
<dbReference type="AlphaFoldDB" id="A0A0V0UID7"/>
<proteinExistence type="predicted"/>
<comment type="subcellular location">
    <subcellularLocation>
        <location evidence="1">Membrane</location>
        <topology evidence="1">Multi-pass membrane protein</topology>
    </subcellularLocation>
</comment>
<feature type="transmembrane region" description="Helical" evidence="8">
    <location>
        <begin position="188"/>
        <end position="208"/>
    </location>
</feature>
<feature type="transmembrane region" description="Helical" evidence="8">
    <location>
        <begin position="56"/>
        <end position="77"/>
    </location>
</feature>
<dbReference type="PROSITE" id="PS50262">
    <property type="entry name" value="G_PROTEIN_RECEP_F1_2"/>
    <property type="match status" value="1"/>
</dbReference>
<feature type="transmembrane region" description="Helical" evidence="8">
    <location>
        <begin position="98"/>
        <end position="117"/>
    </location>
</feature>